<organism evidence="1">
    <name type="scientific">Arundo donax</name>
    <name type="common">Giant reed</name>
    <name type="synonym">Donax arundinaceus</name>
    <dbReference type="NCBI Taxonomy" id="35708"/>
    <lineage>
        <taxon>Eukaryota</taxon>
        <taxon>Viridiplantae</taxon>
        <taxon>Streptophyta</taxon>
        <taxon>Embryophyta</taxon>
        <taxon>Tracheophyta</taxon>
        <taxon>Spermatophyta</taxon>
        <taxon>Magnoliopsida</taxon>
        <taxon>Liliopsida</taxon>
        <taxon>Poales</taxon>
        <taxon>Poaceae</taxon>
        <taxon>PACMAD clade</taxon>
        <taxon>Arundinoideae</taxon>
        <taxon>Arundineae</taxon>
        <taxon>Arundo</taxon>
    </lineage>
</organism>
<name>A0A0A8ZX38_ARUDO</name>
<sequence>MTIRSRAFYLLFFFEQNLLFDTREVVGTSLLCLDQTVKDVNTNQLCSPSPNFPEEILVCP</sequence>
<protein>
    <submittedName>
        <fullName evidence="1">Uncharacterized protein</fullName>
    </submittedName>
</protein>
<dbReference type="EMBL" id="GBRH01258538">
    <property type="protein sequence ID" value="JAD39357.1"/>
    <property type="molecule type" value="Transcribed_RNA"/>
</dbReference>
<accession>A0A0A8ZX38</accession>
<reference evidence="1" key="2">
    <citation type="journal article" date="2015" name="Data Brief">
        <title>Shoot transcriptome of the giant reed, Arundo donax.</title>
        <authorList>
            <person name="Barrero R.A."/>
            <person name="Guerrero F.D."/>
            <person name="Moolhuijzen P."/>
            <person name="Goolsby J.A."/>
            <person name="Tidwell J."/>
            <person name="Bellgard S.E."/>
            <person name="Bellgard M.I."/>
        </authorList>
    </citation>
    <scope>NUCLEOTIDE SEQUENCE</scope>
    <source>
        <tissue evidence="1">Shoot tissue taken approximately 20 cm above the soil surface</tissue>
    </source>
</reference>
<evidence type="ECO:0000313" key="1">
    <source>
        <dbReference type="EMBL" id="JAD39357.1"/>
    </source>
</evidence>
<reference evidence="1" key="1">
    <citation type="submission" date="2014-09" db="EMBL/GenBank/DDBJ databases">
        <authorList>
            <person name="Magalhaes I.L.F."/>
            <person name="Oliveira U."/>
            <person name="Santos F.R."/>
            <person name="Vidigal T.H.D.A."/>
            <person name="Brescovit A.D."/>
            <person name="Santos A.J."/>
        </authorList>
    </citation>
    <scope>NUCLEOTIDE SEQUENCE</scope>
    <source>
        <tissue evidence="1">Shoot tissue taken approximately 20 cm above the soil surface</tissue>
    </source>
</reference>
<proteinExistence type="predicted"/>
<dbReference type="AlphaFoldDB" id="A0A0A8ZX38"/>